<dbReference type="KEGG" id="egl:EGR_11049"/>
<gene>
    <name evidence="1" type="ORF">EGR_11049</name>
</gene>
<evidence type="ECO:0000313" key="2">
    <source>
        <dbReference type="Proteomes" id="UP000019149"/>
    </source>
</evidence>
<dbReference type="EMBL" id="APAU02000348">
    <property type="protein sequence ID" value="EUB54093.1"/>
    <property type="molecule type" value="Genomic_DNA"/>
</dbReference>
<dbReference type="Proteomes" id="UP000019149">
    <property type="component" value="Unassembled WGS sequence"/>
</dbReference>
<reference evidence="1 2" key="1">
    <citation type="journal article" date="2013" name="Nat. Genet.">
        <title>The genome of the hydatid tapeworm Echinococcus granulosus.</title>
        <authorList>
            <person name="Zheng H."/>
            <person name="Zhang W."/>
            <person name="Zhang L."/>
            <person name="Zhang Z."/>
            <person name="Li J."/>
            <person name="Lu G."/>
            <person name="Zhu Y."/>
            <person name="Wang Y."/>
            <person name="Huang Y."/>
            <person name="Liu J."/>
            <person name="Kang H."/>
            <person name="Chen J."/>
            <person name="Wang L."/>
            <person name="Chen A."/>
            <person name="Yu S."/>
            <person name="Gao Z."/>
            <person name="Jin L."/>
            <person name="Gu W."/>
            <person name="Wang Z."/>
            <person name="Zhao L."/>
            <person name="Shi B."/>
            <person name="Wen H."/>
            <person name="Lin R."/>
            <person name="Jones M.K."/>
            <person name="Brejova B."/>
            <person name="Vinar T."/>
            <person name="Zhao G."/>
            <person name="McManus D.P."/>
            <person name="Chen Z."/>
            <person name="Zhou Y."/>
            <person name="Wang S."/>
        </authorList>
    </citation>
    <scope>NUCLEOTIDE SEQUENCE [LARGE SCALE GENOMIC DNA]</scope>
</reference>
<dbReference type="CTD" id="36346764"/>
<proteinExistence type="predicted"/>
<keyword evidence="2" id="KW-1185">Reference proteome</keyword>
<accession>W6TZE2</accession>
<organism evidence="1 2">
    <name type="scientific">Echinococcus granulosus</name>
    <name type="common">Hydatid tapeworm</name>
    <dbReference type="NCBI Taxonomy" id="6210"/>
    <lineage>
        <taxon>Eukaryota</taxon>
        <taxon>Metazoa</taxon>
        <taxon>Spiralia</taxon>
        <taxon>Lophotrochozoa</taxon>
        <taxon>Platyhelminthes</taxon>
        <taxon>Cestoda</taxon>
        <taxon>Eucestoda</taxon>
        <taxon>Cyclophyllidea</taxon>
        <taxon>Taeniidae</taxon>
        <taxon>Echinococcus</taxon>
        <taxon>Echinococcus granulosus group</taxon>
    </lineage>
</organism>
<dbReference type="GeneID" id="36346764"/>
<dbReference type="RefSeq" id="XP_024345289.1">
    <property type="nucleotide sequence ID" value="XM_024500298.1"/>
</dbReference>
<protein>
    <submittedName>
        <fullName evidence="1">Uncharacterized protein</fullName>
    </submittedName>
</protein>
<dbReference type="AlphaFoldDB" id="W6TZE2"/>
<name>W6TZE2_ECHGR</name>
<evidence type="ECO:0000313" key="1">
    <source>
        <dbReference type="EMBL" id="EUB54093.1"/>
    </source>
</evidence>
<sequence>MKLKCMERKRGQPKNQVCLHKRNKINTMKLKCMERKRGQPKNQVCLHKRPSAISTFLAGYYPHILFHNVFEADPDATFLHKYSHFTLHFPLRCTNSLSYYKVYRSKMMWFLVSGRYLFNTYKSEIPALTCLKSREEIGCRLVAAEAGEAVVCIIFQAKALSTIAKNHHRIKACVRNENCVNHCSTAASLNNSEIKETKEMPEDNERGCINGEVCRNGKY</sequence>
<comment type="caution">
    <text evidence="1">The sequence shown here is derived from an EMBL/GenBank/DDBJ whole genome shotgun (WGS) entry which is preliminary data.</text>
</comment>